<dbReference type="Gene3D" id="2.60.120.40">
    <property type="match status" value="1"/>
</dbReference>
<name>A0A8S5TZ22_9CAUD</name>
<evidence type="ECO:0000313" key="1">
    <source>
        <dbReference type="EMBL" id="DAF87460.1"/>
    </source>
</evidence>
<dbReference type="EMBL" id="BK015962">
    <property type="protein sequence ID" value="DAF87460.1"/>
    <property type="molecule type" value="Genomic_DNA"/>
</dbReference>
<sequence length="135" mass="13831">MGIKTVGRFTYDSATAITLAAGDTIPVPNSTVSNKCVSCDGKNITINNSGLYQIVANFTFAATAEGPIETQMYRNGNALPAAHAIDTGAAASNLVSQAFSALVTVPCNAPQATINVKALSATSVRISNIIVVKIA</sequence>
<protein>
    <recommendedName>
        <fullName evidence="2">BclA C-terminal domain-containing protein</fullName>
    </recommendedName>
</protein>
<evidence type="ECO:0008006" key="2">
    <source>
        <dbReference type="Google" id="ProtNLM"/>
    </source>
</evidence>
<proteinExistence type="predicted"/>
<accession>A0A8S5TZ22</accession>
<dbReference type="InterPro" id="IPR008983">
    <property type="entry name" value="Tumour_necrosis_fac-like_dom"/>
</dbReference>
<organism evidence="1">
    <name type="scientific">Siphoviridae sp. ctnPP24</name>
    <dbReference type="NCBI Taxonomy" id="2825662"/>
    <lineage>
        <taxon>Viruses</taxon>
        <taxon>Duplodnaviria</taxon>
        <taxon>Heunggongvirae</taxon>
        <taxon>Uroviricota</taxon>
        <taxon>Caudoviricetes</taxon>
    </lineage>
</organism>
<reference evidence="1" key="1">
    <citation type="journal article" date="2021" name="Proc. Natl. Acad. Sci. U.S.A.">
        <title>A Catalog of Tens of Thousands of Viruses from Human Metagenomes Reveals Hidden Associations with Chronic Diseases.</title>
        <authorList>
            <person name="Tisza M.J."/>
            <person name="Buck C.B."/>
        </authorList>
    </citation>
    <scope>NUCLEOTIDE SEQUENCE</scope>
    <source>
        <strain evidence="1">CtnPP24</strain>
    </source>
</reference>